<reference evidence="5 6" key="1">
    <citation type="journal article" date="2013" name="Genome Announc.">
        <title>Draft Genome Sequence of Arcticibacter svalbardensis Strain MN12-7T, a Member of the Family Sphingobacteriaceae Isolated from an Arctic Soil Sample.</title>
        <authorList>
            <person name="Shivaji S."/>
            <person name="Ara S."/>
            <person name="Prasad S."/>
            <person name="Manasa B.P."/>
            <person name="Begum Z."/>
            <person name="Singh A."/>
            <person name="Kumar Pinnaka A."/>
        </authorList>
    </citation>
    <scope>NUCLEOTIDE SEQUENCE [LARGE SCALE GENOMIC DNA]</scope>
    <source>
        <strain evidence="5 6">MN12-7</strain>
    </source>
</reference>
<dbReference type="PANTHER" id="PTHR44591:SF14">
    <property type="entry name" value="PROTEIN PILG"/>
    <property type="match status" value="1"/>
</dbReference>
<dbReference type="STRING" id="1150600.ADIARSV_2870"/>
<comment type="caution">
    <text evidence="5">The sequence shown here is derived from an EMBL/GenBank/DDBJ whole genome shotgun (WGS) entry which is preliminary data.</text>
</comment>
<dbReference type="PROSITE" id="PS50110">
    <property type="entry name" value="RESPONSE_REGULATORY"/>
    <property type="match status" value="1"/>
</dbReference>
<evidence type="ECO:0000256" key="1">
    <source>
        <dbReference type="ARBA" id="ARBA00022553"/>
    </source>
</evidence>
<dbReference type="InterPro" id="IPR050595">
    <property type="entry name" value="Bact_response_regulator"/>
</dbReference>
<dbReference type="Gene3D" id="3.40.50.2300">
    <property type="match status" value="1"/>
</dbReference>
<evidence type="ECO:0000313" key="6">
    <source>
        <dbReference type="Proteomes" id="UP000014174"/>
    </source>
</evidence>
<accession>R9GQN3</accession>
<evidence type="ECO:0000256" key="3">
    <source>
        <dbReference type="PROSITE-ProRule" id="PRU00169"/>
    </source>
</evidence>
<feature type="domain" description="Response regulatory" evidence="4">
    <location>
        <begin position="8"/>
        <end position="129"/>
    </location>
</feature>
<dbReference type="Proteomes" id="UP000014174">
    <property type="component" value="Unassembled WGS sequence"/>
</dbReference>
<dbReference type="AlphaFoldDB" id="R9GQN3"/>
<evidence type="ECO:0000313" key="5">
    <source>
        <dbReference type="EMBL" id="EOR94036.1"/>
    </source>
</evidence>
<dbReference type="PANTHER" id="PTHR44591">
    <property type="entry name" value="STRESS RESPONSE REGULATOR PROTEIN 1"/>
    <property type="match status" value="1"/>
</dbReference>
<dbReference type="OrthoDB" id="1121174at2"/>
<feature type="modified residue" description="4-aspartylphosphate" evidence="3">
    <location>
        <position position="64"/>
    </location>
</feature>
<proteinExistence type="predicted"/>
<dbReference type="InterPro" id="IPR011006">
    <property type="entry name" value="CheY-like_superfamily"/>
</dbReference>
<keyword evidence="2" id="KW-0902">Two-component regulatory system</keyword>
<keyword evidence="6" id="KW-1185">Reference proteome</keyword>
<organism evidence="5 6">
    <name type="scientific">Arcticibacter svalbardensis MN12-7</name>
    <dbReference type="NCBI Taxonomy" id="1150600"/>
    <lineage>
        <taxon>Bacteria</taxon>
        <taxon>Pseudomonadati</taxon>
        <taxon>Bacteroidota</taxon>
        <taxon>Sphingobacteriia</taxon>
        <taxon>Sphingobacteriales</taxon>
        <taxon>Sphingobacteriaceae</taxon>
        <taxon>Arcticibacter</taxon>
    </lineage>
</organism>
<dbReference type="GO" id="GO:0000160">
    <property type="term" value="P:phosphorelay signal transduction system"/>
    <property type="evidence" value="ECO:0007669"/>
    <property type="project" value="UniProtKB-KW"/>
</dbReference>
<dbReference type="SMART" id="SM00448">
    <property type="entry name" value="REC"/>
    <property type="match status" value="1"/>
</dbReference>
<dbReference type="InterPro" id="IPR001789">
    <property type="entry name" value="Sig_transdc_resp-reg_receiver"/>
</dbReference>
<protein>
    <submittedName>
        <fullName evidence="5">Response regulator</fullName>
    </submittedName>
</protein>
<evidence type="ECO:0000256" key="2">
    <source>
        <dbReference type="ARBA" id="ARBA00023012"/>
    </source>
</evidence>
<dbReference type="EMBL" id="AQPN01000100">
    <property type="protein sequence ID" value="EOR94036.1"/>
    <property type="molecule type" value="Genomic_DNA"/>
</dbReference>
<dbReference type="Pfam" id="PF00072">
    <property type="entry name" value="Response_reg"/>
    <property type="match status" value="1"/>
</dbReference>
<evidence type="ECO:0000259" key="4">
    <source>
        <dbReference type="PROSITE" id="PS50110"/>
    </source>
</evidence>
<dbReference type="eggNOG" id="COG0784">
    <property type="taxonomic scope" value="Bacteria"/>
</dbReference>
<name>R9GQN3_9SPHI</name>
<sequence length="129" mass="14845">MCDFKYKSVLLIDDNYIDNIINTMLIEAAHFADKITIINVPLDAIEYLSLCAQTNSLPDIIFLDIRMPGIDGFQFLKRLEPIKHYFPASLKIYMLTSSFDPRDLQEIKENKLITDFIGKPLTSEALEEI</sequence>
<keyword evidence="1 3" id="KW-0597">Phosphoprotein</keyword>
<gene>
    <name evidence="5" type="ORF">ADIARSV_2870</name>
</gene>
<dbReference type="SUPFAM" id="SSF52172">
    <property type="entry name" value="CheY-like"/>
    <property type="match status" value="1"/>
</dbReference>